<dbReference type="Proteomes" id="UP001524502">
    <property type="component" value="Unassembled WGS sequence"/>
</dbReference>
<dbReference type="InterPro" id="IPR001455">
    <property type="entry name" value="TusA-like"/>
</dbReference>
<feature type="domain" description="UPF0033" evidence="1">
    <location>
        <begin position="4"/>
        <end position="69"/>
    </location>
</feature>
<dbReference type="RefSeq" id="WP_256131655.1">
    <property type="nucleotide sequence ID" value="NZ_JANFXK010000006.1"/>
</dbReference>
<sequence length="69" mass="7792">MVIHVDARGCACPEPVIKTKKAIAQEHDEVVVLVDNKTALENVKRFAGKSKHQVTVEEVEDYYQLTLKK</sequence>
<dbReference type="EMBL" id="JANFXK010000006">
    <property type="protein sequence ID" value="MCQ4636467.1"/>
    <property type="molecule type" value="Genomic_DNA"/>
</dbReference>
<proteinExistence type="predicted"/>
<accession>A0ABT1RMS1</accession>
<evidence type="ECO:0000313" key="3">
    <source>
        <dbReference type="Proteomes" id="UP001524502"/>
    </source>
</evidence>
<protein>
    <submittedName>
        <fullName evidence="2">Sulfurtransferase TusA family protein</fullName>
    </submittedName>
</protein>
<dbReference type="Gene3D" id="3.30.110.40">
    <property type="entry name" value="TusA-like domain"/>
    <property type="match status" value="1"/>
</dbReference>
<evidence type="ECO:0000313" key="2">
    <source>
        <dbReference type="EMBL" id="MCQ4636467.1"/>
    </source>
</evidence>
<gene>
    <name evidence="2" type="ORF">NE619_06980</name>
</gene>
<dbReference type="Pfam" id="PF01206">
    <property type="entry name" value="TusA"/>
    <property type="match status" value="1"/>
</dbReference>
<evidence type="ECO:0000259" key="1">
    <source>
        <dbReference type="Pfam" id="PF01206"/>
    </source>
</evidence>
<dbReference type="SUPFAM" id="SSF64307">
    <property type="entry name" value="SirA-like"/>
    <property type="match status" value="1"/>
</dbReference>
<reference evidence="2 3" key="1">
    <citation type="submission" date="2022-06" db="EMBL/GenBank/DDBJ databases">
        <title>Isolation of gut microbiota from human fecal samples.</title>
        <authorList>
            <person name="Pamer E.G."/>
            <person name="Barat B."/>
            <person name="Waligurski E."/>
            <person name="Medina S."/>
            <person name="Paddock L."/>
            <person name="Mostad J."/>
        </authorList>
    </citation>
    <scope>NUCLEOTIDE SEQUENCE [LARGE SCALE GENOMIC DNA]</scope>
    <source>
        <strain evidence="2 3">SL.3.17</strain>
    </source>
</reference>
<comment type="caution">
    <text evidence="2">The sequence shown here is derived from an EMBL/GenBank/DDBJ whole genome shotgun (WGS) entry which is preliminary data.</text>
</comment>
<dbReference type="InterPro" id="IPR036868">
    <property type="entry name" value="TusA-like_sf"/>
</dbReference>
<keyword evidence="3" id="KW-1185">Reference proteome</keyword>
<organism evidence="2 3">
    <name type="scientific">Anaerovorax odorimutans</name>
    <dbReference type="NCBI Taxonomy" id="109327"/>
    <lineage>
        <taxon>Bacteria</taxon>
        <taxon>Bacillati</taxon>
        <taxon>Bacillota</taxon>
        <taxon>Clostridia</taxon>
        <taxon>Peptostreptococcales</taxon>
        <taxon>Anaerovoracaceae</taxon>
        <taxon>Anaerovorax</taxon>
    </lineage>
</organism>
<name>A0ABT1RMS1_9FIRM</name>